<sequence>MGHGVILGDRIDYTVPVRDSAVSGFSDEDRERIRTELLEAGRQQLLDLGPDRTRVVDITEPVGIAKPTFYQFFDSKAEIYLEICTREIETFTDDLAADLATMDDPRAEFEQFVRARVRFLEENPYVHRVLAEGHPRDVLGSVSQDRADRARAAVVADLVPIVEDIQRRAEGPITEMDPVTVCRLMKPLVLLVIDQQEHPRDDYEEIRDLSIEMLARGLVENG</sequence>
<dbReference type="Proteomes" id="UP000244727">
    <property type="component" value="Chromosome"/>
</dbReference>
<evidence type="ECO:0000256" key="2">
    <source>
        <dbReference type="PROSITE-ProRule" id="PRU00335"/>
    </source>
</evidence>
<dbReference type="PROSITE" id="PS50977">
    <property type="entry name" value="HTH_TETR_2"/>
    <property type="match status" value="1"/>
</dbReference>
<name>A0A2R4X1P6_9EURY</name>
<dbReference type="GO" id="GO:0003677">
    <property type="term" value="F:DNA binding"/>
    <property type="evidence" value="ECO:0007669"/>
    <property type="project" value="UniProtKB-UniRule"/>
</dbReference>
<feature type="DNA-binding region" description="H-T-H motif" evidence="2">
    <location>
        <begin position="54"/>
        <end position="73"/>
    </location>
</feature>
<protein>
    <submittedName>
        <fullName evidence="4">TetR/AcrR family transcriptional regulator</fullName>
    </submittedName>
</protein>
<dbReference type="KEGG" id="harc:HARCEL1_08375"/>
<evidence type="ECO:0000259" key="3">
    <source>
        <dbReference type="PROSITE" id="PS50977"/>
    </source>
</evidence>
<proteinExistence type="predicted"/>
<dbReference type="PANTHER" id="PTHR43479">
    <property type="entry name" value="ACREF/ENVCD OPERON REPRESSOR-RELATED"/>
    <property type="match status" value="1"/>
</dbReference>
<dbReference type="Pfam" id="PF00440">
    <property type="entry name" value="TetR_N"/>
    <property type="match status" value="1"/>
</dbReference>
<dbReference type="SUPFAM" id="SSF46689">
    <property type="entry name" value="Homeodomain-like"/>
    <property type="match status" value="1"/>
</dbReference>
<dbReference type="EMBL" id="CP028858">
    <property type="protein sequence ID" value="AWB27722.1"/>
    <property type="molecule type" value="Genomic_DNA"/>
</dbReference>
<dbReference type="InterPro" id="IPR050624">
    <property type="entry name" value="HTH-type_Tx_Regulator"/>
</dbReference>
<evidence type="ECO:0000313" key="4">
    <source>
        <dbReference type="EMBL" id="AWB27722.1"/>
    </source>
</evidence>
<evidence type="ECO:0000256" key="1">
    <source>
        <dbReference type="ARBA" id="ARBA00023125"/>
    </source>
</evidence>
<dbReference type="Gene3D" id="1.10.357.10">
    <property type="entry name" value="Tetracycline Repressor, domain 2"/>
    <property type="match status" value="1"/>
</dbReference>
<evidence type="ECO:0000313" key="5">
    <source>
        <dbReference type="Proteomes" id="UP000244727"/>
    </source>
</evidence>
<accession>A0A2R4X1P6</accession>
<dbReference type="InterPro" id="IPR001647">
    <property type="entry name" value="HTH_TetR"/>
</dbReference>
<dbReference type="SUPFAM" id="SSF48498">
    <property type="entry name" value="Tetracyclin repressor-like, C-terminal domain"/>
    <property type="match status" value="1"/>
</dbReference>
<reference evidence="4 5" key="1">
    <citation type="submission" date="2018-04" db="EMBL/GenBank/DDBJ databases">
        <title>Halococcoides cellulosivorans gen. nov., sp. nov., an extremely halophilic cellulose-utilizing haloarchaeon from hypersaline lakes.</title>
        <authorList>
            <person name="Sorokin D.Y."/>
            <person name="Toshchakov S.V."/>
            <person name="Samarov N.I."/>
            <person name="Korzhenkov A."/>
            <person name="Kublanov I.V."/>
        </authorList>
    </citation>
    <scope>NUCLEOTIDE SEQUENCE [LARGE SCALE GENOMIC DNA]</scope>
    <source>
        <strain evidence="4 5">HArcel1</strain>
    </source>
</reference>
<dbReference type="InterPro" id="IPR009057">
    <property type="entry name" value="Homeodomain-like_sf"/>
</dbReference>
<dbReference type="AlphaFoldDB" id="A0A2R4X1P6"/>
<dbReference type="InterPro" id="IPR036271">
    <property type="entry name" value="Tet_transcr_reg_TetR-rel_C_sf"/>
</dbReference>
<organism evidence="4 5">
    <name type="scientific">Halococcoides cellulosivorans</name>
    <dbReference type="NCBI Taxonomy" id="1679096"/>
    <lineage>
        <taxon>Archaea</taxon>
        <taxon>Methanobacteriati</taxon>
        <taxon>Methanobacteriota</taxon>
        <taxon>Stenosarchaea group</taxon>
        <taxon>Halobacteria</taxon>
        <taxon>Halobacteriales</taxon>
        <taxon>Haloarculaceae</taxon>
        <taxon>Halococcoides</taxon>
    </lineage>
</organism>
<dbReference type="PANTHER" id="PTHR43479:SF11">
    <property type="entry name" value="ACREF_ENVCD OPERON REPRESSOR-RELATED"/>
    <property type="match status" value="1"/>
</dbReference>
<keyword evidence="5" id="KW-1185">Reference proteome</keyword>
<keyword evidence="1 2" id="KW-0238">DNA-binding</keyword>
<feature type="domain" description="HTH tetR-type" evidence="3">
    <location>
        <begin position="31"/>
        <end position="91"/>
    </location>
</feature>
<gene>
    <name evidence="4" type="ORF">HARCEL1_08375</name>
</gene>